<dbReference type="InterPro" id="IPR032675">
    <property type="entry name" value="LRR_dom_sf"/>
</dbReference>
<sequence>MEGYSLESIGNIPQLRYLGLTYTPTSELPEEIGRLNFLETLNLEKTGTKELPESMSQHTQLMCLFADKNTSATLDWKSDVHATVGDVPW</sequence>
<dbReference type="SUPFAM" id="SSF52058">
    <property type="entry name" value="L domain-like"/>
    <property type="match status" value="1"/>
</dbReference>
<dbReference type="Gene3D" id="3.80.10.10">
    <property type="entry name" value="Ribonuclease Inhibitor"/>
    <property type="match status" value="1"/>
</dbReference>
<dbReference type="PANTHER" id="PTHR47186">
    <property type="entry name" value="LEUCINE-RICH REPEAT-CONTAINING PROTEIN 57"/>
    <property type="match status" value="1"/>
</dbReference>
<reference evidence="3" key="1">
    <citation type="journal article" date="2018" name="DNA Res.">
        <title>Multiple hybrid de novo genome assembly of finger millet, an orphan allotetraploid crop.</title>
        <authorList>
            <person name="Hatakeyama M."/>
            <person name="Aluri S."/>
            <person name="Balachadran M.T."/>
            <person name="Sivarajan S.R."/>
            <person name="Patrignani A."/>
            <person name="Gruter S."/>
            <person name="Poveda L."/>
            <person name="Shimizu-Inatsugi R."/>
            <person name="Baeten J."/>
            <person name="Francoijs K.J."/>
            <person name="Nataraja K.N."/>
            <person name="Reddy Y.A.N."/>
            <person name="Phadnis S."/>
            <person name="Ravikumar R.L."/>
            <person name="Schlapbach R."/>
            <person name="Sreeman S.M."/>
            <person name="Shimizu K.K."/>
        </authorList>
    </citation>
    <scope>NUCLEOTIDE SEQUENCE</scope>
</reference>
<keyword evidence="1" id="KW-0677">Repeat</keyword>
<dbReference type="PANTHER" id="PTHR47186:SF22">
    <property type="entry name" value="OS11G0589401 PROTEIN"/>
    <property type="match status" value="1"/>
</dbReference>
<evidence type="ECO:0000313" key="3">
    <source>
        <dbReference type="EMBL" id="GJN06861.1"/>
    </source>
</evidence>
<dbReference type="AlphaFoldDB" id="A0AAV5D9D5"/>
<accession>A0AAV5D9D5</accession>
<proteinExistence type="predicted"/>
<dbReference type="Pfam" id="PF23598">
    <property type="entry name" value="LRR_14"/>
    <property type="match status" value="1"/>
</dbReference>
<evidence type="ECO:0000259" key="2">
    <source>
        <dbReference type="Pfam" id="PF23598"/>
    </source>
</evidence>
<reference evidence="3" key="2">
    <citation type="submission" date="2021-12" db="EMBL/GenBank/DDBJ databases">
        <title>Resequencing data analysis of finger millet.</title>
        <authorList>
            <person name="Hatakeyama M."/>
            <person name="Aluri S."/>
            <person name="Balachadran M.T."/>
            <person name="Sivarajan S.R."/>
            <person name="Poveda L."/>
            <person name="Shimizu-Inatsugi R."/>
            <person name="Schlapbach R."/>
            <person name="Sreeman S.M."/>
            <person name="Shimizu K.K."/>
        </authorList>
    </citation>
    <scope>NUCLEOTIDE SEQUENCE</scope>
</reference>
<feature type="domain" description="Disease resistance R13L4/SHOC-2-like LRR" evidence="2">
    <location>
        <begin position="2"/>
        <end position="71"/>
    </location>
</feature>
<name>A0AAV5D9D5_ELECO</name>
<comment type="caution">
    <text evidence="3">The sequence shown here is derived from an EMBL/GenBank/DDBJ whole genome shotgun (WGS) entry which is preliminary data.</text>
</comment>
<dbReference type="Proteomes" id="UP001054889">
    <property type="component" value="Unassembled WGS sequence"/>
</dbReference>
<dbReference type="InterPro" id="IPR055414">
    <property type="entry name" value="LRR_R13L4/SHOC2-like"/>
</dbReference>
<organism evidence="3 4">
    <name type="scientific">Eleusine coracana subsp. coracana</name>
    <dbReference type="NCBI Taxonomy" id="191504"/>
    <lineage>
        <taxon>Eukaryota</taxon>
        <taxon>Viridiplantae</taxon>
        <taxon>Streptophyta</taxon>
        <taxon>Embryophyta</taxon>
        <taxon>Tracheophyta</taxon>
        <taxon>Spermatophyta</taxon>
        <taxon>Magnoliopsida</taxon>
        <taxon>Liliopsida</taxon>
        <taxon>Poales</taxon>
        <taxon>Poaceae</taxon>
        <taxon>PACMAD clade</taxon>
        <taxon>Chloridoideae</taxon>
        <taxon>Cynodonteae</taxon>
        <taxon>Eleusininae</taxon>
        <taxon>Eleusine</taxon>
    </lineage>
</organism>
<evidence type="ECO:0000313" key="4">
    <source>
        <dbReference type="Proteomes" id="UP001054889"/>
    </source>
</evidence>
<dbReference type="EMBL" id="BQKI01000013">
    <property type="protein sequence ID" value="GJN06861.1"/>
    <property type="molecule type" value="Genomic_DNA"/>
</dbReference>
<protein>
    <recommendedName>
        <fullName evidence="2">Disease resistance R13L4/SHOC-2-like LRR domain-containing protein</fullName>
    </recommendedName>
</protein>
<evidence type="ECO:0000256" key="1">
    <source>
        <dbReference type="ARBA" id="ARBA00022737"/>
    </source>
</evidence>
<keyword evidence="4" id="KW-1185">Reference proteome</keyword>
<gene>
    <name evidence="3" type="primary">ga24630</name>
    <name evidence="3" type="ORF">PR202_ga24630</name>
</gene>